<keyword evidence="4" id="KW-0723">Serine/threonine-protein kinase</keyword>
<dbReference type="InterPro" id="IPR011009">
    <property type="entry name" value="Kinase-like_dom_sf"/>
</dbReference>
<dbReference type="InterPro" id="IPR021820">
    <property type="entry name" value="S-locus_recpt_kinase_C"/>
</dbReference>
<evidence type="ECO:0000256" key="3">
    <source>
        <dbReference type="ARBA" id="ARBA00022475"/>
    </source>
</evidence>
<dbReference type="Gene3D" id="2.90.10.10">
    <property type="entry name" value="Bulb-type lectin domain"/>
    <property type="match status" value="1"/>
</dbReference>
<dbReference type="FunCoup" id="A0A1U8ARI0">
    <property type="interactions" value="760"/>
</dbReference>
<accession>A0A1U8ARI0</accession>
<dbReference type="Pfam" id="PF00954">
    <property type="entry name" value="S_locus_glycop"/>
    <property type="match status" value="1"/>
</dbReference>
<name>A0A1U8ARI0_NELNU</name>
<feature type="region of interest" description="Disordered" evidence="18">
    <location>
        <begin position="958"/>
        <end position="985"/>
    </location>
</feature>
<keyword evidence="11 19" id="KW-1133">Transmembrane helix</keyword>
<proteinExistence type="predicted"/>
<dbReference type="GO" id="GO:0004674">
    <property type="term" value="F:protein serine/threonine kinase activity"/>
    <property type="evidence" value="ECO:0007669"/>
    <property type="project" value="UniProtKB-KW"/>
</dbReference>
<evidence type="ECO:0000256" key="18">
    <source>
        <dbReference type="SAM" id="MobiDB-lite"/>
    </source>
</evidence>
<dbReference type="PANTHER" id="PTHR27002">
    <property type="entry name" value="RECEPTOR-LIKE SERINE/THREONINE-PROTEIN KINASE SD1-8"/>
    <property type="match status" value="1"/>
</dbReference>
<evidence type="ECO:0000259" key="23">
    <source>
        <dbReference type="PROSITE" id="PS50948"/>
    </source>
</evidence>
<evidence type="ECO:0000256" key="13">
    <source>
        <dbReference type="ARBA" id="ARBA00023157"/>
    </source>
</evidence>
<evidence type="ECO:0000259" key="21">
    <source>
        <dbReference type="PROSITE" id="PS50011"/>
    </source>
</evidence>
<dbReference type="KEGG" id="nnu:104605767"/>
<keyword evidence="12 19" id="KW-0472">Membrane</keyword>
<dbReference type="PROSITE" id="PS00108">
    <property type="entry name" value="PROTEIN_KINASE_ST"/>
    <property type="match status" value="1"/>
</dbReference>
<feature type="domain" description="Bulb-type lectin" evidence="22">
    <location>
        <begin position="31"/>
        <end position="152"/>
    </location>
</feature>
<keyword evidence="13" id="KW-1015">Disulfide bond</keyword>
<dbReference type="InParanoid" id="A0A1U8ARI0"/>
<dbReference type="CDD" id="cd00028">
    <property type="entry name" value="B_lectin"/>
    <property type="match status" value="1"/>
</dbReference>
<dbReference type="PANTHER" id="PTHR27002:SF1082">
    <property type="entry name" value="OS06G0693000 PROTEIN"/>
    <property type="match status" value="1"/>
</dbReference>
<evidence type="ECO:0000256" key="15">
    <source>
        <dbReference type="ARBA" id="ARBA00047899"/>
    </source>
</evidence>
<dbReference type="InterPro" id="IPR001480">
    <property type="entry name" value="Bulb-type_lectin_dom"/>
</dbReference>
<dbReference type="SUPFAM" id="SSF56112">
    <property type="entry name" value="Protein kinase-like (PK-like)"/>
    <property type="match status" value="1"/>
</dbReference>
<dbReference type="Pfam" id="PF08276">
    <property type="entry name" value="PAN_2"/>
    <property type="match status" value="1"/>
</dbReference>
<keyword evidence="7 20" id="KW-0732">Signal</keyword>
<dbReference type="eggNOG" id="ENOG502QSUU">
    <property type="taxonomic scope" value="Eukaryota"/>
</dbReference>
<feature type="chain" id="PRO_5010566771" description="non-specific serine/threonine protein kinase" evidence="20">
    <location>
        <begin position="31"/>
        <end position="985"/>
    </location>
</feature>
<dbReference type="SMART" id="SM00108">
    <property type="entry name" value="B_lectin"/>
    <property type="match status" value="1"/>
</dbReference>
<dbReference type="Proteomes" id="UP000189703">
    <property type="component" value="Unplaced"/>
</dbReference>
<dbReference type="GeneID" id="104605767"/>
<dbReference type="CDD" id="cd14066">
    <property type="entry name" value="STKc_IRAK"/>
    <property type="match status" value="1"/>
</dbReference>
<dbReference type="GO" id="GO:0048544">
    <property type="term" value="P:recognition of pollen"/>
    <property type="evidence" value="ECO:0007669"/>
    <property type="project" value="InterPro"/>
</dbReference>
<comment type="catalytic activity">
    <reaction evidence="16">
        <text>L-seryl-[protein] + ATP = O-phospho-L-seryl-[protein] + ADP + H(+)</text>
        <dbReference type="Rhea" id="RHEA:17989"/>
        <dbReference type="Rhea" id="RHEA-COMP:9863"/>
        <dbReference type="Rhea" id="RHEA-COMP:11604"/>
        <dbReference type="ChEBI" id="CHEBI:15378"/>
        <dbReference type="ChEBI" id="CHEBI:29999"/>
        <dbReference type="ChEBI" id="CHEBI:30616"/>
        <dbReference type="ChEBI" id="CHEBI:83421"/>
        <dbReference type="ChEBI" id="CHEBI:456216"/>
        <dbReference type="EC" id="2.7.11.1"/>
    </reaction>
</comment>
<keyword evidence="3" id="KW-1003">Cell membrane</keyword>
<evidence type="ECO:0000256" key="4">
    <source>
        <dbReference type="ARBA" id="ARBA00022527"/>
    </source>
</evidence>
<dbReference type="AlphaFoldDB" id="A0A1U8ARI0"/>
<keyword evidence="6 19" id="KW-0812">Transmembrane</keyword>
<gene>
    <name evidence="25" type="primary">LOC104605767</name>
</gene>
<feature type="signal peptide" evidence="20">
    <location>
        <begin position="1"/>
        <end position="30"/>
    </location>
</feature>
<dbReference type="SMART" id="SM00473">
    <property type="entry name" value="PAN_AP"/>
    <property type="match status" value="1"/>
</dbReference>
<dbReference type="OMA" id="STLFLWC"/>
<sequence>MDTSKFSNGRFLRALLTVLFVLSVRRSSGTIDIITPTQNITDPESLVSAGGFFKLGFFTTGNSTSRYVGIWYNNIPEQTIAWIANRDNPLPDSSGVIRIANDGNLVVVDGQEKIFWSTNISTIAQNSSAKLLDSGNLVLQQGSSTDGDNNGSVLWESFEHPCDTFLPKMKIGTSTKTAEKQLLTSKKGDSDPSTGRFTAGVVPLNIPEVFVWNGSLPHWRSGPWNNRIFLGVPDMYSVYLDGFKMDRDAQDGSAHLTFSYVSLPFLLVRFVLDSEGKLVEYDWGQEKKNWTIGWLAPRTECDIYGKCGAFGSCNALDSPICSCLKGFIPKSVEEWTKGNWSSGCMRRTELQCERNNTSSEKEKTDEFLKLKMMKVPDSANWSAAADANDCEKQCLSNCSCVAYAFDINIGCMSWSGNLIDTQKFSTGGVELHIRLAYSEFGRKHSKAVIITVVIVVGAVTLGVLACCVLRRMAKQRGLRKKGVDGAEVSKEVSDGVLHEDSIITQRGKCTDLPVFEYEDLAIATDKFDLGNKLGKGGFGEVYKGRLPDGQEIAVKKLSKTSGQGLEEFKNEVAVISKLQHRNLVKLLGCCIEGEEKMLVYEYMPNKSLDVILFDPTKRTILDWNKRLRIIEGIGRGLLYLHRDSRLKIIHRDLKASNILLDEELNPKISDFGMAKIIGGTEDEASTRRVVGTYGYMSPEYAMEGRFSEKSDVFSFGVLLLEIVSGRKNGSFYHLQECSSFLGHAWTLWNEGKILELIDPTILCEPPSIEEEVLRCIRVGLLCVQEFPKDRPTVSSIMSMLSSEIADLPTPKQPGFIERLVSSETESFQRNQMICSKNDVTITTLEGEYRTAIHAMALQMCIHRCDAIDQRATNQKLQGELNRTQGELHHTRKGSESQDLLVHDQEAQIARFSEESVRYMEESSRVEYGSSSYRSGFKLCRWLVQKKFSGLNLDGVTMKGLPPEMADQAEEEEPDSLEDEDEEADP</sequence>
<evidence type="ECO:0000256" key="8">
    <source>
        <dbReference type="ARBA" id="ARBA00022741"/>
    </source>
</evidence>
<dbReference type="PROSITE" id="PS50927">
    <property type="entry name" value="BULB_LECTIN"/>
    <property type="match status" value="1"/>
</dbReference>
<dbReference type="PROSITE" id="PS50948">
    <property type="entry name" value="PAN"/>
    <property type="match status" value="1"/>
</dbReference>
<dbReference type="InterPro" id="IPR008271">
    <property type="entry name" value="Ser/Thr_kinase_AS"/>
</dbReference>
<feature type="compositionally biased region" description="Acidic residues" evidence="18">
    <location>
        <begin position="966"/>
        <end position="985"/>
    </location>
</feature>
<dbReference type="FunFam" id="2.90.10.10:FF:000001">
    <property type="entry name" value="G-type lectin S-receptor-like serine/threonine-protein kinase"/>
    <property type="match status" value="1"/>
</dbReference>
<evidence type="ECO:0000256" key="2">
    <source>
        <dbReference type="ARBA" id="ARBA00012513"/>
    </source>
</evidence>
<dbReference type="PROSITE" id="PS00107">
    <property type="entry name" value="PROTEIN_KINASE_ATP"/>
    <property type="match status" value="1"/>
</dbReference>
<protein>
    <recommendedName>
        <fullName evidence="2">non-specific serine/threonine protein kinase</fullName>
        <ecNumber evidence="2">2.7.11.1</ecNumber>
    </recommendedName>
</protein>
<dbReference type="Pfam" id="PF01453">
    <property type="entry name" value="B_lectin"/>
    <property type="match status" value="1"/>
</dbReference>
<dbReference type="Gene3D" id="1.10.510.10">
    <property type="entry name" value="Transferase(Phosphotransferase) domain 1"/>
    <property type="match status" value="1"/>
</dbReference>
<feature type="binding site" evidence="17">
    <location>
        <position position="556"/>
    </location>
    <ligand>
        <name>ATP</name>
        <dbReference type="ChEBI" id="CHEBI:30616"/>
    </ligand>
</feature>
<dbReference type="GO" id="GO:0005524">
    <property type="term" value="F:ATP binding"/>
    <property type="evidence" value="ECO:0007669"/>
    <property type="project" value="UniProtKB-UniRule"/>
</dbReference>
<evidence type="ECO:0000256" key="1">
    <source>
        <dbReference type="ARBA" id="ARBA00004251"/>
    </source>
</evidence>
<keyword evidence="24" id="KW-1185">Reference proteome</keyword>
<dbReference type="GO" id="GO:0005886">
    <property type="term" value="C:plasma membrane"/>
    <property type="evidence" value="ECO:0007669"/>
    <property type="project" value="UniProtKB-SubCell"/>
</dbReference>
<evidence type="ECO:0000256" key="14">
    <source>
        <dbReference type="ARBA" id="ARBA00023180"/>
    </source>
</evidence>
<feature type="domain" description="Apple" evidence="23">
    <location>
        <begin position="352"/>
        <end position="436"/>
    </location>
</feature>
<dbReference type="RefSeq" id="XP_010268956.1">
    <property type="nucleotide sequence ID" value="XM_010270654.1"/>
</dbReference>
<dbReference type="InterPro" id="IPR001245">
    <property type="entry name" value="Ser-Thr/Tyr_kinase_cat_dom"/>
</dbReference>
<evidence type="ECO:0000256" key="10">
    <source>
        <dbReference type="ARBA" id="ARBA00022840"/>
    </source>
</evidence>
<evidence type="ECO:0000256" key="16">
    <source>
        <dbReference type="ARBA" id="ARBA00048679"/>
    </source>
</evidence>
<evidence type="ECO:0000256" key="20">
    <source>
        <dbReference type="SAM" id="SignalP"/>
    </source>
</evidence>
<evidence type="ECO:0000313" key="24">
    <source>
        <dbReference type="Proteomes" id="UP000189703"/>
    </source>
</evidence>
<reference evidence="25" key="1">
    <citation type="submission" date="2025-08" db="UniProtKB">
        <authorList>
            <consortium name="RefSeq"/>
        </authorList>
    </citation>
    <scope>IDENTIFICATION</scope>
</reference>
<dbReference type="FunFam" id="3.30.200.20:FF:000195">
    <property type="entry name" value="G-type lectin S-receptor-like serine/threonine-protein kinase"/>
    <property type="match status" value="1"/>
</dbReference>
<dbReference type="InterPro" id="IPR036426">
    <property type="entry name" value="Bulb-type_lectin_dom_sf"/>
</dbReference>
<evidence type="ECO:0000256" key="5">
    <source>
        <dbReference type="ARBA" id="ARBA00022679"/>
    </source>
</evidence>
<dbReference type="Pfam" id="PF07714">
    <property type="entry name" value="PK_Tyr_Ser-Thr"/>
    <property type="match status" value="1"/>
</dbReference>
<dbReference type="SMART" id="SM00220">
    <property type="entry name" value="S_TKc"/>
    <property type="match status" value="1"/>
</dbReference>
<evidence type="ECO:0000256" key="12">
    <source>
        <dbReference type="ARBA" id="ARBA00023136"/>
    </source>
</evidence>
<comment type="catalytic activity">
    <reaction evidence="15">
        <text>L-threonyl-[protein] + ATP = O-phospho-L-threonyl-[protein] + ADP + H(+)</text>
        <dbReference type="Rhea" id="RHEA:46608"/>
        <dbReference type="Rhea" id="RHEA-COMP:11060"/>
        <dbReference type="Rhea" id="RHEA-COMP:11605"/>
        <dbReference type="ChEBI" id="CHEBI:15378"/>
        <dbReference type="ChEBI" id="CHEBI:30013"/>
        <dbReference type="ChEBI" id="CHEBI:30616"/>
        <dbReference type="ChEBI" id="CHEBI:61977"/>
        <dbReference type="ChEBI" id="CHEBI:456216"/>
        <dbReference type="EC" id="2.7.11.1"/>
    </reaction>
</comment>
<evidence type="ECO:0000256" key="6">
    <source>
        <dbReference type="ARBA" id="ARBA00022692"/>
    </source>
</evidence>
<dbReference type="OrthoDB" id="4062651at2759"/>
<evidence type="ECO:0000313" key="25">
    <source>
        <dbReference type="RefSeq" id="XP_010268956.1"/>
    </source>
</evidence>
<evidence type="ECO:0000256" key="11">
    <source>
        <dbReference type="ARBA" id="ARBA00022989"/>
    </source>
</evidence>
<dbReference type="CDD" id="cd01098">
    <property type="entry name" value="PAN_AP_plant"/>
    <property type="match status" value="1"/>
</dbReference>
<organism evidence="24 25">
    <name type="scientific">Nelumbo nucifera</name>
    <name type="common">Sacred lotus</name>
    <dbReference type="NCBI Taxonomy" id="4432"/>
    <lineage>
        <taxon>Eukaryota</taxon>
        <taxon>Viridiplantae</taxon>
        <taxon>Streptophyta</taxon>
        <taxon>Embryophyta</taxon>
        <taxon>Tracheophyta</taxon>
        <taxon>Spermatophyta</taxon>
        <taxon>Magnoliopsida</taxon>
        <taxon>Proteales</taxon>
        <taxon>Nelumbonaceae</taxon>
        <taxon>Nelumbo</taxon>
    </lineage>
</organism>
<dbReference type="InterPro" id="IPR000858">
    <property type="entry name" value="S_locus_glycoprot_dom"/>
</dbReference>
<evidence type="ECO:0000256" key="9">
    <source>
        <dbReference type="ARBA" id="ARBA00022777"/>
    </source>
</evidence>
<evidence type="ECO:0000256" key="17">
    <source>
        <dbReference type="PROSITE-ProRule" id="PRU10141"/>
    </source>
</evidence>
<comment type="subcellular location">
    <subcellularLocation>
        <location evidence="1">Cell membrane</location>
        <topology evidence="1">Single-pass type I membrane protein</topology>
    </subcellularLocation>
</comment>
<keyword evidence="8 17" id="KW-0547">Nucleotide-binding</keyword>
<dbReference type="Gene3D" id="3.30.200.20">
    <property type="entry name" value="Phosphorylase Kinase, domain 1"/>
    <property type="match status" value="1"/>
</dbReference>
<dbReference type="PROSITE" id="PS50011">
    <property type="entry name" value="PROTEIN_KINASE_DOM"/>
    <property type="match status" value="1"/>
</dbReference>
<dbReference type="SUPFAM" id="SSF51110">
    <property type="entry name" value="alpha-D-mannose-specific plant lectins"/>
    <property type="match status" value="1"/>
</dbReference>
<keyword evidence="14" id="KW-0325">Glycoprotein</keyword>
<evidence type="ECO:0000256" key="7">
    <source>
        <dbReference type="ARBA" id="ARBA00022729"/>
    </source>
</evidence>
<dbReference type="InterPro" id="IPR017441">
    <property type="entry name" value="Protein_kinase_ATP_BS"/>
</dbReference>
<dbReference type="Pfam" id="PF11883">
    <property type="entry name" value="DUF3403"/>
    <property type="match status" value="1"/>
</dbReference>
<feature type="domain" description="Protein kinase" evidence="21">
    <location>
        <begin position="527"/>
        <end position="815"/>
    </location>
</feature>
<dbReference type="EC" id="2.7.11.1" evidence="2"/>
<keyword evidence="10 17" id="KW-0067">ATP-binding</keyword>
<keyword evidence="9" id="KW-0418">Kinase</keyword>
<evidence type="ECO:0000259" key="22">
    <source>
        <dbReference type="PROSITE" id="PS50927"/>
    </source>
</evidence>
<feature type="transmembrane region" description="Helical" evidence="19">
    <location>
        <begin position="447"/>
        <end position="469"/>
    </location>
</feature>
<keyword evidence="5" id="KW-0808">Transferase</keyword>
<dbReference type="InterPro" id="IPR000719">
    <property type="entry name" value="Prot_kinase_dom"/>
</dbReference>
<dbReference type="InterPro" id="IPR003609">
    <property type="entry name" value="Pan_app"/>
</dbReference>
<dbReference type="FunFam" id="1.10.510.10:FF:000060">
    <property type="entry name" value="G-type lectin S-receptor-like serine/threonine-protein kinase"/>
    <property type="match status" value="1"/>
</dbReference>
<evidence type="ECO:0000256" key="19">
    <source>
        <dbReference type="SAM" id="Phobius"/>
    </source>
</evidence>